<feature type="coiled-coil region" evidence="1">
    <location>
        <begin position="1019"/>
        <end position="1078"/>
    </location>
</feature>
<feature type="compositionally biased region" description="Polar residues" evidence="2">
    <location>
        <begin position="1423"/>
        <end position="1450"/>
    </location>
</feature>
<feature type="compositionally biased region" description="Polar residues" evidence="2">
    <location>
        <begin position="48"/>
        <end position="94"/>
    </location>
</feature>
<proteinExistence type="predicted"/>
<evidence type="ECO:0000256" key="1">
    <source>
        <dbReference type="SAM" id="Coils"/>
    </source>
</evidence>
<protein>
    <submittedName>
        <fullName evidence="3">Uncharacterized protein</fullName>
    </submittedName>
</protein>
<organism evidence="3 4">
    <name type="scientific">Trichogramma kaykai</name>
    <dbReference type="NCBI Taxonomy" id="54128"/>
    <lineage>
        <taxon>Eukaryota</taxon>
        <taxon>Metazoa</taxon>
        <taxon>Ecdysozoa</taxon>
        <taxon>Arthropoda</taxon>
        <taxon>Hexapoda</taxon>
        <taxon>Insecta</taxon>
        <taxon>Pterygota</taxon>
        <taxon>Neoptera</taxon>
        <taxon>Endopterygota</taxon>
        <taxon>Hymenoptera</taxon>
        <taxon>Apocrita</taxon>
        <taxon>Proctotrupomorpha</taxon>
        <taxon>Chalcidoidea</taxon>
        <taxon>Trichogrammatidae</taxon>
        <taxon>Trichogramma</taxon>
    </lineage>
</organism>
<feature type="compositionally biased region" description="Low complexity" evidence="2">
    <location>
        <begin position="125"/>
        <end position="157"/>
    </location>
</feature>
<feature type="region of interest" description="Disordered" evidence="2">
    <location>
        <begin position="985"/>
        <end position="1018"/>
    </location>
</feature>
<dbReference type="PANTHER" id="PTHR15742">
    <property type="entry name" value="GIRDIN"/>
    <property type="match status" value="1"/>
</dbReference>
<feature type="region of interest" description="Disordered" evidence="2">
    <location>
        <begin position="185"/>
        <end position="208"/>
    </location>
</feature>
<feature type="compositionally biased region" description="Polar residues" evidence="2">
    <location>
        <begin position="1484"/>
        <end position="1498"/>
    </location>
</feature>
<feature type="compositionally biased region" description="Basic and acidic residues" evidence="2">
    <location>
        <begin position="1299"/>
        <end position="1311"/>
    </location>
</feature>
<feature type="coiled-coil region" evidence="1">
    <location>
        <begin position="846"/>
        <end position="906"/>
    </location>
</feature>
<feature type="compositionally biased region" description="Polar residues" evidence="2">
    <location>
        <begin position="1225"/>
        <end position="1245"/>
    </location>
</feature>
<feature type="coiled-coil region" evidence="1">
    <location>
        <begin position="521"/>
        <end position="552"/>
    </location>
</feature>
<sequence>MHHFYPTSTGDPLCPLGFHPQTRWPVRCKRCFRDYKDHKDHGGKKSTVDTTSSTPSLSVWESATNRTSNGTDSNGTDSNGTSRNRRSWASTSNLAKDEPSSGGFPRSDSSSADWVSAKDLTSMNLSELRSSSSKEASPAPRATSKTSSSSSDVTVTVKPPPRPKTYSGSTSDTYSYRRFSVDERLASENDPLNSIGERAPINRHKSLDEPPQHKLQIKKVIDKSNGTSSTNDAEFVIQVRKSRIIDRNGAKCDSTETMGGMMTEKKEMEKLRTQLSDLRAKCERLEKEKAEILLRRLTSIDSASLKPGADVLKLQKTVKDLQAKNDAMTEERSSLTSKIKSLERELNLKTHKSERERMNEELRGKLKAAETLCETLMDENEDMKKEIRELEEEIYEMQDNFREEQADEYTTIRKNLEQANKNCRILSFKLRKVERKAEQLEADKADVEQKYEQMKKIEDILKKVGTEYKNRTQKRPTEFAQKQQLKKLVDGMEKDIGDVINVMVNMLDGREFGLPISNYKYDKLAKEHETLKEKYDKTLSELNQEKETNKLKSTTAADKTKSEDLISLKKKLEESQSSREQDRKSWDAEKAKLQEEKEKLKSKLLSLSADKLKVYNEVVQLKKDLEAASSSKKESAKIEGALSDIKKELAQEKERSKKLQSDLTSLGEKETKLARSLTTTETAKIQLENDLKQTKLELENSKNSSFDKISEIQNELDVVKKDKDKLKKQMDKEKISKDAEIASLKKKNLLLEKAGLNSKKLEDLKQSYDDKIANLENELKRSNSKLDDLKKKYDQLNETKAQLEEENRLLNGQLIDHKQDYLTLQAEMQEMRQYYKTKEVEWSAQKTRLEEQLHGYEKKDKNLTQNDLRDENLRLKMESSSLTQQVEDLKKANDDLSSKLQDYTHVAKIQRNFSADTSALEFELRKVKLALTNAEKTRKSELAQCKLRYEQRVSAISDEIKPIQAQLSRYKRERDTYKQMLEGAQKTIGELKRSSRSRRPSTTSTGKSDEEEEVSTAHRSVLEKQIVSLEDELSEAKLESNKLKTEIISEKSAWEIKLSEMQSRINELEEERLLASGRTKIPGLKVRMELAWQKEREDQQRLLQETATLARDLRQTLFEVEREKDKERLENKRKLEQLKKIFDEEKDENKKKLVELQCDLLELRDAHAKLRTSNEKMRREKERHEREREELRAQLASKRRIEQTEARNLNILLQQVDDLMRLFPSETSNGTNGHASDGQMQPEQYTPTPPRRTKGPRSRESSPLSDSRNGSKTSLIMPSGKTEKLEYTIKKLMEVAKDLQESKKAVDENASKTKKMSKRSSSIDNDNDKNGVPARARPRLKRKSLSLEQTIGRNDQSIWGGNSNISSMQSLTGSDIDSRHFSLQRDSSIESHLSTESTQSEILRHEKKHSKNIIRKITTKLTKSASVDDPNTSYDSSLQTSGSETSISEATTRKDKKNLKKALSNMFRRSGSKINGLDRDSRSNSRPVSRTSLASGRR</sequence>
<dbReference type="EMBL" id="JBJJXI010000080">
    <property type="protein sequence ID" value="KAL3395609.1"/>
    <property type="molecule type" value="Genomic_DNA"/>
</dbReference>
<name>A0ABD2WSD2_9HYME</name>
<feature type="region of interest" description="Disordered" evidence="2">
    <location>
        <begin position="1172"/>
        <end position="1191"/>
    </location>
</feature>
<feature type="coiled-coil region" evidence="1">
    <location>
        <begin position="261"/>
        <end position="457"/>
    </location>
</feature>
<feature type="compositionally biased region" description="Low complexity" evidence="2">
    <location>
        <begin position="100"/>
        <end position="111"/>
    </location>
</feature>
<evidence type="ECO:0000256" key="2">
    <source>
        <dbReference type="SAM" id="MobiDB-lite"/>
    </source>
</evidence>
<keyword evidence="4" id="KW-1185">Reference proteome</keyword>
<feature type="coiled-coil region" evidence="1">
    <location>
        <begin position="635"/>
        <end position="820"/>
    </location>
</feature>
<feature type="region of interest" description="Disordered" evidence="2">
    <location>
        <begin position="1423"/>
        <end position="1498"/>
    </location>
</feature>
<dbReference type="PANTHER" id="PTHR15742:SF5">
    <property type="entry name" value="GIRDIN"/>
    <property type="match status" value="1"/>
</dbReference>
<evidence type="ECO:0000313" key="3">
    <source>
        <dbReference type="EMBL" id="KAL3395609.1"/>
    </source>
</evidence>
<dbReference type="Proteomes" id="UP001627154">
    <property type="component" value="Unassembled WGS sequence"/>
</dbReference>
<feature type="compositionally biased region" description="Polar residues" evidence="2">
    <location>
        <begin position="1261"/>
        <end position="1276"/>
    </location>
</feature>
<dbReference type="InterPro" id="IPR049885">
    <property type="entry name" value="MTCL1-3"/>
</dbReference>
<feature type="region of interest" description="Disordered" evidence="2">
    <location>
        <begin position="1223"/>
        <end position="1280"/>
    </location>
</feature>
<feature type="region of interest" description="Disordered" evidence="2">
    <location>
        <begin position="37"/>
        <end position="172"/>
    </location>
</feature>
<feature type="region of interest" description="Disordered" evidence="2">
    <location>
        <begin position="570"/>
        <end position="590"/>
    </location>
</feature>
<gene>
    <name evidence="3" type="ORF">TKK_010419</name>
</gene>
<feature type="region of interest" description="Disordered" evidence="2">
    <location>
        <begin position="1299"/>
        <end position="1349"/>
    </location>
</feature>
<accession>A0ABD2WSD2</accession>
<reference evidence="3 4" key="1">
    <citation type="journal article" date="2024" name="bioRxiv">
        <title>A reference genome for Trichogramma kaykai: A tiny desert-dwelling parasitoid wasp with competing sex-ratio distorters.</title>
        <authorList>
            <person name="Culotta J."/>
            <person name="Lindsey A.R."/>
        </authorList>
    </citation>
    <scope>NUCLEOTIDE SEQUENCE [LARGE SCALE GENOMIC DNA]</scope>
    <source>
        <strain evidence="3 4">KSX58</strain>
    </source>
</reference>
<comment type="caution">
    <text evidence="3">The sequence shown here is derived from an EMBL/GenBank/DDBJ whole genome shotgun (WGS) entry which is preliminary data.</text>
</comment>
<keyword evidence="1" id="KW-0175">Coiled coil</keyword>
<evidence type="ECO:0000313" key="4">
    <source>
        <dbReference type="Proteomes" id="UP001627154"/>
    </source>
</evidence>